<dbReference type="SUPFAM" id="SSF52540">
    <property type="entry name" value="P-loop containing nucleoside triphosphate hydrolases"/>
    <property type="match status" value="1"/>
</dbReference>
<dbReference type="Pfam" id="PF02463">
    <property type="entry name" value="SMC_N"/>
    <property type="match status" value="1"/>
</dbReference>
<dbReference type="PANTHER" id="PTHR32182">
    <property type="entry name" value="DNA REPLICATION AND REPAIR PROTEIN RECF"/>
    <property type="match status" value="1"/>
</dbReference>
<evidence type="ECO:0000256" key="1">
    <source>
        <dbReference type="ARBA" id="ARBA00022490"/>
    </source>
</evidence>
<dbReference type="HAMAP" id="MF_00365">
    <property type="entry name" value="RecF"/>
    <property type="match status" value="1"/>
</dbReference>
<dbReference type="NCBIfam" id="TIGR00611">
    <property type="entry name" value="recf"/>
    <property type="match status" value="1"/>
</dbReference>
<dbReference type="EMBL" id="AJWZ01011233">
    <property type="protein sequence ID" value="EKC45962.1"/>
    <property type="molecule type" value="Genomic_DNA"/>
</dbReference>
<dbReference type="InterPro" id="IPR027417">
    <property type="entry name" value="P-loop_NTPase"/>
</dbReference>
<comment type="caution">
    <text evidence="7">The sequence shown here is derived from an EMBL/GenBank/DDBJ whole genome shotgun (WGS) entry which is preliminary data.</text>
</comment>
<dbReference type="Gene3D" id="1.20.1050.90">
    <property type="entry name" value="RecF/RecN/SMC, N-terminal domain"/>
    <property type="match status" value="1"/>
</dbReference>
<keyword evidence="3" id="KW-0547">Nucleotide-binding</keyword>
<evidence type="ECO:0000256" key="5">
    <source>
        <dbReference type="ARBA" id="ARBA00023125"/>
    </source>
</evidence>
<protein>
    <submittedName>
        <fullName evidence="7">Recombination protein F</fullName>
    </submittedName>
</protein>
<reference evidence="7" key="1">
    <citation type="journal article" date="2013" name="Environ. Microbiol.">
        <title>Microbiota from the distal guts of lean and obese adolescents exhibit partial functional redundancy besides clear differences in community structure.</title>
        <authorList>
            <person name="Ferrer M."/>
            <person name="Ruiz A."/>
            <person name="Lanza F."/>
            <person name="Haange S.B."/>
            <person name="Oberbach A."/>
            <person name="Till H."/>
            <person name="Bargiela R."/>
            <person name="Campoy C."/>
            <person name="Segura M.T."/>
            <person name="Richter M."/>
            <person name="von Bergen M."/>
            <person name="Seifert J."/>
            <person name="Suarez A."/>
        </authorList>
    </citation>
    <scope>NUCLEOTIDE SEQUENCE</scope>
</reference>
<feature type="domain" description="RecF/RecN/SMC N-terminal" evidence="6">
    <location>
        <begin position="3"/>
        <end position="351"/>
    </location>
</feature>
<evidence type="ECO:0000256" key="2">
    <source>
        <dbReference type="ARBA" id="ARBA00022705"/>
    </source>
</evidence>
<sequence>MNISKINLVNFRNYSKLSINLGQNMNIFIGNNAQGKTNILESIMFLALTKSPRVFNESDLIKYGLSKAIVKGKVKDNNSIKEMEISLEKGKKSLSINKTPIKKLSSYISNLIIISFTPDDLNIIKSSPSIRRNVLNVQISQLSKVYLNTYNEYNKLLKVRNEYLKVLFTNSIADKNYFDVITEKLIEKAVIIYQIRKEYIDMINLSITDIYDDIDNSKAKISMKYEPNVEILDYDTNKLSDTLKNIFKTNYRKELNNGVTLFGPHRDDFSFYLDEKNLKIYGSQGQQKLAVLAYKLSEVPIFIDKCNSTPVLLFDDIFSELDIKKRNGVLKYVQRNIQTIITTTDLKNIQKKYLKEAFIFEVKEGKIIRK</sequence>
<keyword evidence="1" id="KW-0963">Cytoplasm</keyword>
<dbReference type="AlphaFoldDB" id="K1RAW4"/>
<keyword evidence="4" id="KW-0067">ATP-binding</keyword>
<dbReference type="GO" id="GO:0006260">
    <property type="term" value="P:DNA replication"/>
    <property type="evidence" value="ECO:0007669"/>
    <property type="project" value="UniProtKB-KW"/>
</dbReference>
<accession>K1RAW4</accession>
<organism evidence="7">
    <name type="scientific">human gut metagenome</name>
    <dbReference type="NCBI Taxonomy" id="408170"/>
    <lineage>
        <taxon>unclassified sequences</taxon>
        <taxon>metagenomes</taxon>
        <taxon>organismal metagenomes</taxon>
    </lineage>
</organism>
<dbReference type="Gene3D" id="3.40.50.300">
    <property type="entry name" value="P-loop containing nucleotide triphosphate hydrolases"/>
    <property type="match status" value="1"/>
</dbReference>
<dbReference type="GO" id="GO:0006302">
    <property type="term" value="P:double-strand break repair"/>
    <property type="evidence" value="ECO:0007669"/>
    <property type="project" value="TreeGrafter"/>
</dbReference>
<evidence type="ECO:0000256" key="4">
    <source>
        <dbReference type="ARBA" id="ARBA00022840"/>
    </source>
</evidence>
<dbReference type="GO" id="GO:0000731">
    <property type="term" value="P:DNA synthesis involved in DNA repair"/>
    <property type="evidence" value="ECO:0007669"/>
    <property type="project" value="TreeGrafter"/>
</dbReference>
<keyword evidence="2" id="KW-0235">DNA replication</keyword>
<dbReference type="GO" id="GO:0005524">
    <property type="term" value="F:ATP binding"/>
    <property type="evidence" value="ECO:0007669"/>
    <property type="project" value="UniProtKB-KW"/>
</dbReference>
<gene>
    <name evidence="7" type="ORF">OBE_16557</name>
</gene>
<name>K1RAW4_9ZZZZ</name>
<keyword evidence="5" id="KW-0238">DNA-binding</keyword>
<evidence type="ECO:0000256" key="3">
    <source>
        <dbReference type="ARBA" id="ARBA00022741"/>
    </source>
</evidence>
<dbReference type="GO" id="GO:0003697">
    <property type="term" value="F:single-stranded DNA binding"/>
    <property type="evidence" value="ECO:0007669"/>
    <property type="project" value="InterPro"/>
</dbReference>
<evidence type="ECO:0000313" key="7">
    <source>
        <dbReference type="EMBL" id="EKC45962.1"/>
    </source>
</evidence>
<dbReference type="PANTHER" id="PTHR32182:SF0">
    <property type="entry name" value="DNA REPLICATION AND REPAIR PROTEIN RECF"/>
    <property type="match status" value="1"/>
</dbReference>
<proteinExistence type="inferred from homology"/>
<dbReference type="InterPro" id="IPR001238">
    <property type="entry name" value="DNA-binding_RecF"/>
</dbReference>
<dbReference type="InterPro" id="IPR003395">
    <property type="entry name" value="RecF/RecN/SMC_N"/>
</dbReference>
<evidence type="ECO:0000259" key="6">
    <source>
        <dbReference type="Pfam" id="PF02463"/>
    </source>
</evidence>
<dbReference type="InterPro" id="IPR042174">
    <property type="entry name" value="RecF_2"/>
</dbReference>